<dbReference type="AlphaFoldDB" id="A0A7C8FRC9"/>
<dbReference type="SUPFAM" id="SSF63411">
    <property type="entry name" value="LuxS/MPP-like metallohydrolase"/>
    <property type="match status" value="2"/>
</dbReference>
<evidence type="ECO:0000256" key="2">
    <source>
        <dbReference type="RuleBase" id="RU004447"/>
    </source>
</evidence>
<dbReference type="InterPro" id="IPR050361">
    <property type="entry name" value="MPP/UQCRC_Complex"/>
</dbReference>
<name>A0A7C8FRC9_9MICO</name>
<dbReference type="InterPro" id="IPR011249">
    <property type="entry name" value="Metalloenz_LuxS/M16"/>
</dbReference>
<gene>
    <name evidence="5" type="ORF">F8O02_05185</name>
</gene>
<accession>A0A7C8FRC9</accession>
<proteinExistence type="inferred from homology"/>
<feature type="domain" description="Peptidase M16 C-terminal" evidence="4">
    <location>
        <begin position="192"/>
        <end position="370"/>
    </location>
</feature>
<dbReference type="GO" id="GO:0006508">
    <property type="term" value="P:proteolysis"/>
    <property type="evidence" value="ECO:0007669"/>
    <property type="project" value="InterPro"/>
</dbReference>
<dbReference type="EMBL" id="WBKA01000003">
    <property type="protein sequence ID" value="KAB1632531.1"/>
    <property type="molecule type" value="Genomic_DNA"/>
</dbReference>
<dbReference type="PANTHER" id="PTHR11851">
    <property type="entry name" value="METALLOPROTEASE"/>
    <property type="match status" value="1"/>
</dbReference>
<evidence type="ECO:0000256" key="1">
    <source>
        <dbReference type="ARBA" id="ARBA00007261"/>
    </source>
</evidence>
<keyword evidence="6" id="KW-1185">Reference proteome</keyword>
<evidence type="ECO:0000313" key="5">
    <source>
        <dbReference type="EMBL" id="KAB1632531.1"/>
    </source>
</evidence>
<dbReference type="InterPro" id="IPR001431">
    <property type="entry name" value="Pept_M16_Zn_BS"/>
</dbReference>
<dbReference type="PROSITE" id="PS00143">
    <property type="entry name" value="INSULINASE"/>
    <property type="match status" value="1"/>
</dbReference>
<reference evidence="5 6" key="1">
    <citation type="submission" date="2019-09" db="EMBL/GenBank/DDBJ databases">
        <title>Phylogeny of genus Pseudoclavibacter and closely related genus.</title>
        <authorList>
            <person name="Li Y."/>
        </authorList>
    </citation>
    <scope>NUCLEOTIDE SEQUENCE [LARGE SCALE GENOMIC DNA]</scope>
    <source>
        <strain evidence="5 6">JCM 16921</strain>
    </source>
</reference>
<comment type="caution">
    <text evidence="5">The sequence shown here is derived from an EMBL/GenBank/DDBJ whole genome shotgun (WGS) entry which is preliminary data.</text>
</comment>
<sequence>MLFPHALPIDAEETAFTLDDGSAIRRTVLPCGVRVLTERVPGAHSATIGFWSPVGSRDEHEGQHGSTHFLEHLLFKGTRERTALDIAVAFDRIGGESNALTGKEHTCYYAKVRDADVDVAVEVLTDMVLDSVLDPEEFERERKVILEELAMNEDDPADVVHELFSALVYRGQSLGRPIGGTPDSIRAVDRVAVWQHYRANYRPEDIVVTASGAVDHDALLAGLERALAAHGVTATAHGPLHPRRDRTLLPLSPDPDVTVRRRDGEQVNLLIGGPGIPRWDERRFALSVLNALLGGGMSSRLFQEVRERRGLAYSVYSFAGSHADAGAFGVYAGTRPESAGEVAHVIREVLAGFAESGPTEAEVERAKGQLAGAITLGLEDTSRHMTRLGRAELDLGELWDLPANLGRIAAVTPAQVRDLAAELIGQATVTAAVGPVDADAVAG</sequence>
<protein>
    <submittedName>
        <fullName evidence="5">Insulinase family protein</fullName>
    </submittedName>
</protein>
<dbReference type="PANTHER" id="PTHR11851:SF49">
    <property type="entry name" value="MITOCHONDRIAL-PROCESSING PEPTIDASE SUBUNIT ALPHA"/>
    <property type="match status" value="1"/>
</dbReference>
<comment type="similarity">
    <text evidence="1 2">Belongs to the peptidase M16 family.</text>
</comment>
<dbReference type="InterPro" id="IPR011765">
    <property type="entry name" value="Pept_M16_N"/>
</dbReference>
<dbReference type="GO" id="GO:0046872">
    <property type="term" value="F:metal ion binding"/>
    <property type="evidence" value="ECO:0007669"/>
    <property type="project" value="InterPro"/>
</dbReference>
<feature type="domain" description="Peptidase M16 N-terminal" evidence="3">
    <location>
        <begin position="34"/>
        <end position="181"/>
    </location>
</feature>
<dbReference type="Pfam" id="PF00675">
    <property type="entry name" value="Peptidase_M16"/>
    <property type="match status" value="1"/>
</dbReference>
<dbReference type="InterPro" id="IPR007863">
    <property type="entry name" value="Peptidase_M16_C"/>
</dbReference>
<dbReference type="OrthoDB" id="9811314at2"/>
<organism evidence="5 6">
    <name type="scientific">Pseudoclavibacter caeni</name>
    <dbReference type="NCBI Taxonomy" id="908846"/>
    <lineage>
        <taxon>Bacteria</taxon>
        <taxon>Bacillati</taxon>
        <taxon>Actinomycetota</taxon>
        <taxon>Actinomycetes</taxon>
        <taxon>Micrococcales</taxon>
        <taxon>Microbacteriaceae</taxon>
        <taxon>Pseudoclavibacter</taxon>
    </lineage>
</organism>
<dbReference type="Proteomes" id="UP000481339">
    <property type="component" value="Unassembled WGS sequence"/>
</dbReference>
<dbReference type="GO" id="GO:0004222">
    <property type="term" value="F:metalloendopeptidase activity"/>
    <property type="evidence" value="ECO:0007669"/>
    <property type="project" value="InterPro"/>
</dbReference>
<dbReference type="Pfam" id="PF05193">
    <property type="entry name" value="Peptidase_M16_C"/>
    <property type="match status" value="1"/>
</dbReference>
<evidence type="ECO:0000259" key="3">
    <source>
        <dbReference type="Pfam" id="PF00675"/>
    </source>
</evidence>
<dbReference type="Gene3D" id="3.30.830.10">
    <property type="entry name" value="Metalloenzyme, LuxS/M16 peptidase-like"/>
    <property type="match status" value="2"/>
</dbReference>
<evidence type="ECO:0000313" key="6">
    <source>
        <dbReference type="Proteomes" id="UP000481339"/>
    </source>
</evidence>
<evidence type="ECO:0000259" key="4">
    <source>
        <dbReference type="Pfam" id="PF05193"/>
    </source>
</evidence>